<dbReference type="STRING" id="569882.SAMN04490248_11949"/>
<accession>A0A1H8UDC8</accession>
<sequence>MKFGPVPPSRAEGAVLAHSVALADGRLRKGVVLEAAHVAALEAAGITQVTVARLDPEDVGEDAAAARLAAAVVPDPEAAGLRLGPAATGRVNILADRPGVVVIEEGAVRALNAVEPMITMATVPPFQQMRPGGMVATVKIISYALPGADLARACTLGAESLRVASVVYHDASLIFTEISGGAGDKGRAAIETRLDSLGMTLREVHCVPHERGALRAAILDAKGEMVLILTGSATSDPHDVGPSALREAGGEVIRVGMPVDPGNLLFLGQLGDKPVIGLPGSARSPVLHGADWVLSRVACGIPLSSEDIAGMAVGGLLKEIPTRPMPRRGRR</sequence>
<organism evidence="2 3">
    <name type="scientific">Salinihabitans flavidus</name>
    <dbReference type="NCBI Taxonomy" id="569882"/>
    <lineage>
        <taxon>Bacteria</taxon>
        <taxon>Pseudomonadati</taxon>
        <taxon>Pseudomonadota</taxon>
        <taxon>Alphaproteobacteria</taxon>
        <taxon>Rhodobacterales</taxon>
        <taxon>Roseobacteraceae</taxon>
        <taxon>Salinihabitans</taxon>
    </lineage>
</organism>
<dbReference type="Proteomes" id="UP000198893">
    <property type="component" value="Unassembled WGS sequence"/>
</dbReference>
<dbReference type="CDD" id="cd03522">
    <property type="entry name" value="MoeA_like"/>
    <property type="match status" value="1"/>
</dbReference>
<dbReference type="InterPro" id="IPR036425">
    <property type="entry name" value="MoaB/Mog-like_dom_sf"/>
</dbReference>
<reference evidence="2 3" key="1">
    <citation type="submission" date="2016-10" db="EMBL/GenBank/DDBJ databases">
        <authorList>
            <person name="de Groot N.N."/>
        </authorList>
    </citation>
    <scope>NUCLEOTIDE SEQUENCE [LARGE SCALE GENOMIC DNA]</scope>
    <source>
        <strain evidence="2 3">DSM 27842</strain>
    </source>
</reference>
<protein>
    <submittedName>
        <fullName evidence="2">Molybdenum cofactor cytidylyltransferase</fullName>
    </submittedName>
</protein>
<name>A0A1H8UDC8_9RHOB</name>
<dbReference type="RefSeq" id="WP_093119560.1">
    <property type="nucleotide sequence ID" value="NZ_FODS01000019.1"/>
</dbReference>
<dbReference type="Pfam" id="PF00994">
    <property type="entry name" value="MoCF_biosynth"/>
    <property type="match status" value="1"/>
</dbReference>
<dbReference type="OrthoDB" id="9779263at2"/>
<feature type="domain" description="MoaB/Mog" evidence="1">
    <location>
        <begin position="172"/>
        <end position="299"/>
    </location>
</feature>
<dbReference type="GO" id="GO:0016779">
    <property type="term" value="F:nucleotidyltransferase activity"/>
    <property type="evidence" value="ECO:0007669"/>
    <property type="project" value="UniProtKB-KW"/>
</dbReference>
<dbReference type="AlphaFoldDB" id="A0A1H8UDC8"/>
<proteinExistence type="predicted"/>
<dbReference type="SUPFAM" id="SSF53218">
    <property type="entry name" value="Molybdenum cofactor biosynthesis proteins"/>
    <property type="match status" value="1"/>
</dbReference>
<dbReference type="Gene3D" id="3.40.980.10">
    <property type="entry name" value="MoaB/Mog-like domain"/>
    <property type="match status" value="1"/>
</dbReference>
<keyword evidence="3" id="KW-1185">Reference proteome</keyword>
<evidence type="ECO:0000259" key="1">
    <source>
        <dbReference type="SMART" id="SM00852"/>
    </source>
</evidence>
<dbReference type="InterPro" id="IPR001453">
    <property type="entry name" value="MoaB/Mog_dom"/>
</dbReference>
<gene>
    <name evidence="2" type="ORF">SAMN04490248_11949</name>
</gene>
<evidence type="ECO:0000313" key="2">
    <source>
        <dbReference type="EMBL" id="SEP00854.1"/>
    </source>
</evidence>
<dbReference type="SMART" id="SM00852">
    <property type="entry name" value="MoCF_biosynth"/>
    <property type="match status" value="1"/>
</dbReference>
<dbReference type="EMBL" id="FODS01000019">
    <property type="protein sequence ID" value="SEP00854.1"/>
    <property type="molecule type" value="Genomic_DNA"/>
</dbReference>
<keyword evidence="2" id="KW-0808">Transferase</keyword>
<dbReference type="UniPathway" id="UPA00344"/>
<evidence type="ECO:0000313" key="3">
    <source>
        <dbReference type="Proteomes" id="UP000198893"/>
    </source>
</evidence>
<keyword evidence="2" id="KW-0548">Nucleotidyltransferase</keyword>